<proteinExistence type="predicted"/>
<protein>
    <recommendedName>
        <fullName evidence="3">KAP NTPase domain-containing protein</fullName>
    </recommendedName>
</protein>
<keyword evidence="2" id="KW-0812">Transmembrane</keyword>
<accession>A0ABP8DRR1</accession>
<evidence type="ECO:0000259" key="3">
    <source>
        <dbReference type="Pfam" id="PF07693"/>
    </source>
</evidence>
<dbReference type="Proteomes" id="UP001500620">
    <property type="component" value="Unassembled WGS sequence"/>
</dbReference>
<name>A0ABP8DRR1_9ACTN</name>
<feature type="transmembrane region" description="Helical" evidence="2">
    <location>
        <begin position="152"/>
        <end position="170"/>
    </location>
</feature>
<gene>
    <name evidence="4" type="ORF">GCM10022255_098490</name>
</gene>
<feature type="region of interest" description="Disordered" evidence="1">
    <location>
        <begin position="1"/>
        <end position="28"/>
    </location>
</feature>
<keyword evidence="5" id="KW-1185">Reference proteome</keyword>
<organism evidence="4 5">
    <name type="scientific">Dactylosporangium darangshiense</name>
    <dbReference type="NCBI Taxonomy" id="579108"/>
    <lineage>
        <taxon>Bacteria</taxon>
        <taxon>Bacillati</taxon>
        <taxon>Actinomycetota</taxon>
        <taxon>Actinomycetes</taxon>
        <taxon>Micromonosporales</taxon>
        <taxon>Micromonosporaceae</taxon>
        <taxon>Dactylosporangium</taxon>
    </lineage>
</organism>
<evidence type="ECO:0000313" key="5">
    <source>
        <dbReference type="Proteomes" id="UP001500620"/>
    </source>
</evidence>
<sequence>MRRRRNRRSEWKPRRGRSSAPVSHAVADQASTEDKLGFDRFVVPLADAIAGIPRSSTPWTVGIYGAWGSGKTTFLNLLQEALRDRGVTTVIRFDAWRYAREEDLWPTLIDVILDGLHTGGPVRRAVLRTRIWLRSVRLVAGITEVARKTLGFLVRIVILLSFIAIAASLVSENKDLHDLLTNAAHGIGLPQPQTSGPWIALVVGAVALIASNPMALLKVFDTKVGVDFSRFKRPRTYRGRIAMIEEFADDFHDIVALACPDRPLVVAIDDLDRCLPEQTLQILETVKLFLDVPGCVFLLAADRDIVEHAVAVKYKDLGDKTALRALGETYFEKIVQLPFSLPPPDEHRVEEYIRGLTADADVRDCHIVLRGAKPYNPRRIKRHVQMLTLLKSLAPAELGGARLVVGVLAKLVVIQSQFKDVYREAIRDPSLLAQLERHARRPAPPPGEAPPAPVDAVVEARVQPYIERHPDLPGLLCKSVGAGDSFELAPVAEYLTLVQEVTVDAVDIASAAPPASEAPERDGPARFVVAYLRDDVRWAHWANRVLADAGYIVSMSRLGEDAARLPELITDDEFPVYLVMAVSAAAIGSDAARKAVIAAGAAGARLIGIRIDQTDLPAHLPESRMLAMGGLDAAEAAVGLLSLVLAEHRVTTESGDDGARVIFPGRGARITNLRPPPSALVPRPDLIAGIEAALEAPQTSGPTVCALNGLFGVGKSTTARQYASSHASDYDVVWWVDARSAETIEASLVELSYALGGRGTGRPAVDARAALTALADGGQWLLLFDNATDPDRLLTQLPSTPGHVLVTTRRRPRTLGTVVDVPVPQSEQAVEILRAHLAGRGDSSTIGDLARGLGFLPLALVAAAGVIRATSMPVADYLTLYRRRPEDALRGADGAAPVSEALDAALAWVRDPDTGAERLLQTLALLDSAAVPRNLLLLAASRTDDLEFNRALGALAQANLIAIEDAVVTVQPLVHRLVGDRLDFSKAKLILEQIRDALARMHDPLLWPNLNAFLVHAEKYEVAAGPTAELQRRVIQYLLDEGHGADALRWAERLYPIAMALDDVIGRAHALFLLARAERMTGREDAAREHLEAARALLHDVPPDQIPPELMGGDDA</sequence>
<dbReference type="Gene3D" id="3.40.50.300">
    <property type="entry name" value="P-loop containing nucleotide triphosphate hydrolases"/>
    <property type="match status" value="2"/>
</dbReference>
<dbReference type="SUPFAM" id="SSF52540">
    <property type="entry name" value="P-loop containing nucleoside triphosphate hydrolases"/>
    <property type="match status" value="2"/>
</dbReference>
<keyword evidence="2" id="KW-1133">Transmembrane helix</keyword>
<evidence type="ECO:0000256" key="2">
    <source>
        <dbReference type="SAM" id="Phobius"/>
    </source>
</evidence>
<dbReference type="InterPro" id="IPR011646">
    <property type="entry name" value="KAP_P-loop"/>
</dbReference>
<dbReference type="InterPro" id="IPR027417">
    <property type="entry name" value="P-loop_NTPase"/>
</dbReference>
<dbReference type="PANTHER" id="PTHR22674">
    <property type="entry name" value="NTPASE, KAP FAMILY P-LOOP DOMAIN-CONTAINING 1"/>
    <property type="match status" value="1"/>
</dbReference>
<evidence type="ECO:0000313" key="4">
    <source>
        <dbReference type="EMBL" id="GAA4262314.1"/>
    </source>
</evidence>
<dbReference type="Pfam" id="PF07693">
    <property type="entry name" value="KAP_NTPase"/>
    <property type="match status" value="1"/>
</dbReference>
<dbReference type="PANTHER" id="PTHR22674:SF6">
    <property type="entry name" value="NTPASE KAP FAMILY P-LOOP DOMAIN-CONTAINING PROTEIN 1"/>
    <property type="match status" value="1"/>
</dbReference>
<feature type="domain" description="KAP NTPase" evidence="3">
    <location>
        <begin position="53"/>
        <end position="356"/>
    </location>
</feature>
<evidence type="ECO:0000256" key="1">
    <source>
        <dbReference type="SAM" id="MobiDB-lite"/>
    </source>
</evidence>
<keyword evidence="2" id="KW-0472">Membrane</keyword>
<dbReference type="RefSeq" id="WP_345139748.1">
    <property type="nucleotide sequence ID" value="NZ_BAABAT010000051.1"/>
</dbReference>
<dbReference type="EMBL" id="BAABAT010000051">
    <property type="protein sequence ID" value="GAA4262314.1"/>
    <property type="molecule type" value="Genomic_DNA"/>
</dbReference>
<dbReference type="InterPro" id="IPR052754">
    <property type="entry name" value="NTPase_KAP_P-loop"/>
</dbReference>
<reference evidence="5" key="1">
    <citation type="journal article" date="2019" name="Int. J. Syst. Evol. Microbiol.">
        <title>The Global Catalogue of Microorganisms (GCM) 10K type strain sequencing project: providing services to taxonomists for standard genome sequencing and annotation.</title>
        <authorList>
            <consortium name="The Broad Institute Genomics Platform"/>
            <consortium name="The Broad Institute Genome Sequencing Center for Infectious Disease"/>
            <person name="Wu L."/>
            <person name="Ma J."/>
        </authorList>
    </citation>
    <scope>NUCLEOTIDE SEQUENCE [LARGE SCALE GENOMIC DNA]</scope>
    <source>
        <strain evidence="5">JCM 17441</strain>
    </source>
</reference>
<comment type="caution">
    <text evidence="4">The sequence shown here is derived from an EMBL/GenBank/DDBJ whole genome shotgun (WGS) entry which is preliminary data.</text>
</comment>